<evidence type="ECO:0000256" key="1">
    <source>
        <dbReference type="ARBA" id="ARBA00010679"/>
    </source>
</evidence>
<feature type="region of interest" description="Disordered" evidence="10">
    <location>
        <begin position="1"/>
        <end position="22"/>
    </location>
</feature>
<dbReference type="InterPro" id="IPR003265">
    <property type="entry name" value="HhH-GPD_domain"/>
</dbReference>
<comment type="catalytic activity">
    <reaction evidence="9">
        <text>2'-deoxyribonucleotide-(2'-deoxyribose 5'-phosphate)-2'-deoxyribonucleotide-DNA = a 3'-end 2'-deoxyribonucleotide-(2,3-dehydro-2,3-deoxyribose 5'-phosphate)-DNA + a 5'-end 5'-phospho-2'-deoxyribonucleoside-DNA + H(+)</text>
        <dbReference type="Rhea" id="RHEA:66592"/>
        <dbReference type="Rhea" id="RHEA-COMP:13180"/>
        <dbReference type="Rhea" id="RHEA-COMP:16897"/>
        <dbReference type="Rhea" id="RHEA-COMP:17067"/>
        <dbReference type="ChEBI" id="CHEBI:15378"/>
        <dbReference type="ChEBI" id="CHEBI:136412"/>
        <dbReference type="ChEBI" id="CHEBI:157695"/>
        <dbReference type="ChEBI" id="CHEBI:167181"/>
        <dbReference type="EC" id="4.2.99.18"/>
    </reaction>
</comment>
<dbReference type="Proteomes" id="UP001438707">
    <property type="component" value="Unassembled WGS sequence"/>
</dbReference>
<comment type="caution">
    <text evidence="12">The sequence shown here is derived from an EMBL/GenBank/DDBJ whole genome shotgun (WGS) entry which is preliminary data.</text>
</comment>
<comment type="similarity">
    <text evidence="1">Belongs to the type-1 OGG1 family.</text>
</comment>
<keyword evidence="7" id="KW-0511">Multifunctional enzyme</keyword>
<dbReference type="Pfam" id="PF07934">
    <property type="entry name" value="OGG_N"/>
    <property type="match status" value="1"/>
</dbReference>
<reference evidence="12 13" key="1">
    <citation type="journal article" date="2024" name="Nat. Commun.">
        <title>Phylogenomics reveals the evolutionary origins of lichenization in chlorophyte algae.</title>
        <authorList>
            <person name="Puginier C."/>
            <person name="Libourel C."/>
            <person name="Otte J."/>
            <person name="Skaloud P."/>
            <person name="Haon M."/>
            <person name="Grisel S."/>
            <person name="Petersen M."/>
            <person name="Berrin J.G."/>
            <person name="Delaux P.M."/>
            <person name="Dal Grande F."/>
            <person name="Keller J."/>
        </authorList>
    </citation>
    <scope>NUCLEOTIDE SEQUENCE [LARGE SCALE GENOMIC DNA]</scope>
    <source>
        <strain evidence="12 13">SAG 2145</strain>
    </source>
</reference>
<dbReference type="GO" id="GO:0003684">
    <property type="term" value="F:damaged DNA binding"/>
    <property type="evidence" value="ECO:0007669"/>
    <property type="project" value="InterPro"/>
</dbReference>
<evidence type="ECO:0000256" key="8">
    <source>
        <dbReference type="ARBA" id="ARBA00023295"/>
    </source>
</evidence>
<evidence type="ECO:0000256" key="9">
    <source>
        <dbReference type="ARBA" id="ARBA00044632"/>
    </source>
</evidence>
<dbReference type="InterPro" id="IPR023170">
    <property type="entry name" value="HhH_base_excis_C"/>
</dbReference>
<sequence length="597" mass="64335">MKGGEAKRRRVGAQPDGSLETTRHELSLEFTLPTGQSFRWRQTGDCEYTGVVANRLVRVRQPEEEVEYSVLARGLESEPQQDRAVLQDYFNLQTSLAELSHVWARQDPRFEAVAPFFPGARVLRQDPLECLFQFVCSSNNHISRIHGMVERLCSRYGTPFHPTPPPDNSTVGFGAEGTSQATDSGLAYHAFPTLEQLAEATEAQLRADGFGYRAKFIVGSVAALQQKSEGGAAWLRSLRNVPYQEAAAALCTLPGVGPKVAACICLFALDKTEAIPVDTHVWQLATRFYAPKLKGKTLTPKLMIAVEAAFIERFGAHAGWAHNTLFISDLASQQHRLPAHLHSRPTKAPSKQRPVPADDLSVVDDPSAPGSDQQAASHAASTIFASASMSIHDPKPEALELDWEATKVSVPASASRAEAAAAASSTAGTKRVPRACKATAALQSPQAVVSKRTGPAMDMGTAAAAVPCTNQMFESSGIATSALSRPVTAQLFSRQAGLLLKQQDFGLRPRAGSALPLVGQQRLGLPVRQRPHQRAASVNRHEEVKSCCRCTADSCSRLPAHSCYEELACARASTVPGTKPSTELQNTVLAARHNNPT</sequence>
<dbReference type="EC" id="4.2.99.18" evidence="2"/>
<dbReference type="AlphaFoldDB" id="A0AAW1SDM9"/>
<dbReference type="Pfam" id="PF00730">
    <property type="entry name" value="HhH-GPD"/>
    <property type="match status" value="1"/>
</dbReference>
<organism evidence="12 13">
    <name type="scientific">Apatococcus lobatus</name>
    <dbReference type="NCBI Taxonomy" id="904363"/>
    <lineage>
        <taxon>Eukaryota</taxon>
        <taxon>Viridiplantae</taxon>
        <taxon>Chlorophyta</taxon>
        <taxon>core chlorophytes</taxon>
        <taxon>Trebouxiophyceae</taxon>
        <taxon>Chlorellales</taxon>
        <taxon>Chlorellaceae</taxon>
        <taxon>Apatococcus</taxon>
    </lineage>
</organism>
<evidence type="ECO:0000313" key="12">
    <source>
        <dbReference type="EMBL" id="KAK9844276.1"/>
    </source>
</evidence>
<dbReference type="InterPro" id="IPR052054">
    <property type="entry name" value="Oxidative_DNA_repair_enzyme"/>
</dbReference>
<evidence type="ECO:0000256" key="5">
    <source>
        <dbReference type="ARBA" id="ARBA00023204"/>
    </source>
</evidence>
<dbReference type="PANTHER" id="PTHR10242">
    <property type="entry name" value="8-OXOGUANINE DNA GLYCOSYLASE"/>
    <property type="match status" value="1"/>
</dbReference>
<evidence type="ECO:0000313" key="13">
    <source>
        <dbReference type="Proteomes" id="UP001438707"/>
    </source>
</evidence>
<keyword evidence="13" id="KW-1185">Reference proteome</keyword>
<dbReference type="CDD" id="cd00056">
    <property type="entry name" value="ENDO3c"/>
    <property type="match status" value="1"/>
</dbReference>
<dbReference type="GO" id="GO:0006289">
    <property type="term" value="P:nucleotide-excision repair"/>
    <property type="evidence" value="ECO:0007669"/>
    <property type="project" value="InterPro"/>
</dbReference>
<keyword evidence="6" id="KW-0456">Lyase</keyword>
<evidence type="ECO:0000256" key="6">
    <source>
        <dbReference type="ARBA" id="ARBA00023239"/>
    </source>
</evidence>
<dbReference type="GO" id="GO:0005634">
    <property type="term" value="C:nucleus"/>
    <property type="evidence" value="ECO:0007669"/>
    <property type="project" value="TreeGrafter"/>
</dbReference>
<dbReference type="GO" id="GO:0140078">
    <property type="term" value="F:class I DNA-(apurinic or apyrimidinic site) endonuclease activity"/>
    <property type="evidence" value="ECO:0007669"/>
    <property type="project" value="UniProtKB-EC"/>
</dbReference>
<dbReference type="Gene3D" id="1.10.1670.10">
    <property type="entry name" value="Helix-hairpin-Helix base-excision DNA repair enzymes (C-terminal)"/>
    <property type="match status" value="1"/>
</dbReference>
<protein>
    <recommendedName>
        <fullName evidence="2">DNA-(apurinic or apyrimidinic site) lyase</fullName>
        <ecNumber evidence="2">4.2.99.18</ecNumber>
    </recommendedName>
</protein>
<dbReference type="Gene3D" id="1.10.340.30">
    <property type="entry name" value="Hypothetical protein, domain 2"/>
    <property type="match status" value="1"/>
</dbReference>
<accession>A0AAW1SDM9</accession>
<dbReference type="SMART" id="SM00478">
    <property type="entry name" value="ENDO3c"/>
    <property type="match status" value="1"/>
</dbReference>
<gene>
    <name evidence="12" type="ORF">WJX74_000361</name>
</gene>
<dbReference type="SUPFAM" id="SSF48150">
    <property type="entry name" value="DNA-glycosylase"/>
    <property type="match status" value="1"/>
</dbReference>
<evidence type="ECO:0000256" key="7">
    <source>
        <dbReference type="ARBA" id="ARBA00023268"/>
    </source>
</evidence>
<keyword evidence="5" id="KW-0234">DNA repair</keyword>
<evidence type="ECO:0000256" key="3">
    <source>
        <dbReference type="ARBA" id="ARBA00022763"/>
    </source>
</evidence>
<dbReference type="EMBL" id="JALJOS010000001">
    <property type="protein sequence ID" value="KAK9844276.1"/>
    <property type="molecule type" value="Genomic_DNA"/>
</dbReference>
<keyword evidence="4" id="KW-0378">Hydrolase</keyword>
<evidence type="ECO:0000256" key="10">
    <source>
        <dbReference type="SAM" id="MobiDB-lite"/>
    </source>
</evidence>
<keyword evidence="3" id="KW-0227">DNA damage</keyword>
<feature type="compositionally biased region" description="Polar residues" evidence="10">
    <location>
        <begin position="370"/>
        <end position="379"/>
    </location>
</feature>
<feature type="domain" description="HhH-GPD" evidence="11">
    <location>
        <begin position="136"/>
        <end position="317"/>
    </location>
</feature>
<dbReference type="InterPro" id="IPR011257">
    <property type="entry name" value="DNA_glycosylase"/>
</dbReference>
<dbReference type="InterPro" id="IPR012904">
    <property type="entry name" value="OGG_N"/>
</dbReference>
<proteinExistence type="inferred from homology"/>
<evidence type="ECO:0000256" key="4">
    <source>
        <dbReference type="ARBA" id="ARBA00022801"/>
    </source>
</evidence>
<keyword evidence="8" id="KW-0326">Glycosidase</keyword>
<dbReference type="GO" id="GO:0006285">
    <property type="term" value="P:base-excision repair, AP site formation"/>
    <property type="evidence" value="ECO:0007669"/>
    <property type="project" value="TreeGrafter"/>
</dbReference>
<dbReference type="PANTHER" id="PTHR10242:SF2">
    <property type="entry name" value="N-GLYCOSYLASE_DNA LYASE"/>
    <property type="match status" value="1"/>
</dbReference>
<name>A0AAW1SDM9_9CHLO</name>
<evidence type="ECO:0000256" key="2">
    <source>
        <dbReference type="ARBA" id="ARBA00012720"/>
    </source>
</evidence>
<dbReference type="GO" id="GO:0034039">
    <property type="term" value="F:8-oxo-7,8-dihydroguanine DNA N-glycosylase activity"/>
    <property type="evidence" value="ECO:0007669"/>
    <property type="project" value="TreeGrafter"/>
</dbReference>
<dbReference type="SUPFAM" id="SSF55945">
    <property type="entry name" value="TATA-box binding protein-like"/>
    <property type="match status" value="1"/>
</dbReference>
<feature type="region of interest" description="Disordered" evidence="10">
    <location>
        <begin position="337"/>
        <end position="379"/>
    </location>
</feature>
<dbReference type="Gene3D" id="3.30.310.40">
    <property type="match status" value="1"/>
</dbReference>
<evidence type="ECO:0000259" key="11">
    <source>
        <dbReference type="SMART" id="SM00478"/>
    </source>
</evidence>